<dbReference type="SMART" id="SM00239">
    <property type="entry name" value="C2"/>
    <property type="match status" value="2"/>
</dbReference>
<dbReference type="PROSITE" id="PS51847">
    <property type="entry name" value="SMP"/>
    <property type="match status" value="1"/>
</dbReference>
<dbReference type="FunFam" id="2.60.40.150:FF:000100">
    <property type="entry name" value="Extended synaptotagmin-2"/>
    <property type="match status" value="1"/>
</dbReference>
<dbReference type="InterPro" id="IPR031468">
    <property type="entry name" value="SMP_LBD"/>
</dbReference>
<dbReference type="InterPro" id="IPR000008">
    <property type="entry name" value="C2_dom"/>
</dbReference>
<keyword evidence="17" id="KW-1185">Reference proteome</keyword>
<dbReference type="Pfam" id="PF00168">
    <property type="entry name" value="C2"/>
    <property type="match status" value="2"/>
</dbReference>
<evidence type="ECO:0000256" key="3">
    <source>
        <dbReference type="ARBA" id="ARBA00022448"/>
    </source>
</evidence>
<dbReference type="GO" id="GO:0006869">
    <property type="term" value="P:lipid transport"/>
    <property type="evidence" value="ECO:0007669"/>
    <property type="project" value="UniProtKB-KW"/>
</dbReference>
<evidence type="ECO:0000313" key="17">
    <source>
        <dbReference type="Proteomes" id="UP000000226"/>
    </source>
</evidence>
<keyword evidence="6" id="KW-0677">Repeat</keyword>
<feature type="domain" description="C2" evidence="14">
    <location>
        <begin position="250"/>
        <end position="371"/>
    </location>
</feature>
<dbReference type="InterPro" id="IPR045050">
    <property type="entry name" value="Synaptotagmin_plant"/>
</dbReference>
<evidence type="ECO:0000256" key="8">
    <source>
        <dbReference type="ARBA" id="ARBA00022989"/>
    </source>
</evidence>
<dbReference type="PANTHER" id="PTHR10774:SF149">
    <property type="entry name" value="SYNAPTOTAGMIN-5"/>
    <property type="match status" value="1"/>
</dbReference>
<dbReference type="CDD" id="cd00030">
    <property type="entry name" value="C2"/>
    <property type="match status" value="2"/>
</dbReference>
<evidence type="ECO:0000256" key="7">
    <source>
        <dbReference type="ARBA" id="ARBA00022837"/>
    </source>
</evidence>
<keyword evidence="8 13" id="KW-1133">Transmembrane helix</keyword>
<evidence type="ECO:0000313" key="16">
    <source>
        <dbReference type="EMBL" id="ESW27061.1"/>
    </source>
</evidence>
<dbReference type="InterPro" id="IPR039010">
    <property type="entry name" value="Synaptotagmin_SMP"/>
</dbReference>
<feature type="transmembrane region" description="Helical" evidence="13">
    <location>
        <begin position="6"/>
        <end position="24"/>
    </location>
</feature>
<evidence type="ECO:0000256" key="12">
    <source>
        <dbReference type="ARBA" id="ARBA00058920"/>
    </source>
</evidence>
<reference evidence="17" key="1">
    <citation type="journal article" date="2014" name="Nat. Genet.">
        <title>A reference genome for common bean and genome-wide analysis of dual domestications.</title>
        <authorList>
            <person name="Schmutz J."/>
            <person name="McClean P.E."/>
            <person name="Mamidi S."/>
            <person name="Wu G.A."/>
            <person name="Cannon S.B."/>
            <person name="Grimwood J."/>
            <person name="Jenkins J."/>
            <person name="Shu S."/>
            <person name="Song Q."/>
            <person name="Chavarro C."/>
            <person name="Torres-Torres M."/>
            <person name="Geffroy V."/>
            <person name="Moghaddam S.M."/>
            <person name="Gao D."/>
            <person name="Abernathy B."/>
            <person name="Barry K."/>
            <person name="Blair M."/>
            <person name="Brick M.A."/>
            <person name="Chovatia M."/>
            <person name="Gepts P."/>
            <person name="Goodstein D.M."/>
            <person name="Gonzales M."/>
            <person name="Hellsten U."/>
            <person name="Hyten D.L."/>
            <person name="Jia G."/>
            <person name="Kelly J.D."/>
            <person name="Kudrna D."/>
            <person name="Lee R."/>
            <person name="Richard M.M."/>
            <person name="Miklas P.N."/>
            <person name="Osorno J.M."/>
            <person name="Rodrigues J."/>
            <person name="Thareau V."/>
            <person name="Urrea C.A."/>
            <person name="Wang M."/>
            <person name="Yu Y."/>
            <person name="Zhang M."/>
            <person name="Wing R.A."/>
            <person name="Cregan P.B."/>
            <person name="Rokhsar D.S."/>
            <person name="Jackson S.A."/>
        </authorList>
    </citation>
    <scope>NUCLEOTIDE SEQUENCE [LARGE SCALE GENOMIC DNA]</scope>
    <source>
        <strain evidence="17">cv. G19833</strain>
    </source>
</reference>
<evidence type="ECO:0000259" key="15">
    <source>
        <dbReference type="PROSITE" id="PS51847"/>
    </source>
</evidence>
<keyword evidence="11 13" id="KW-0472">Membrane</keyword>
<evidence type="ECO:0000256" key="11">
    <source>
        <dbReference type="ARBA" id="ARBA00023136"/>
    </source>
</evidence>
<dbReference type="Gramene" id="ESW27061">
    <property type="protein sequence ID" value="ESW27061"/>
    <property type="gene ID" value="PHAVU_003G170400g"/>
</dbReference>
<evidence type="ECO:0000259" key="14">
    <source>
        <dbReference type="PROSITE" id="PS50004"/>
    </source>
</evidence>
<dbReference type="GO" id="GO:0005783">
    <property type="term" value="C:endoplasmic reticulum"/>
    <property type="evidence" value="ECO:0007669"/>
    <property type="project" value="TreeGrafter"/>
</dbReference>
<keyword evidence="3" id="KW-0813">Transport</keyword>
<dbReference type="PANTHER" id="PTHR10774">
    <property type="entry name" value="EXTENDED SYNAPTOTAGMIN-RELATED"/>
    <property type="match status" value="1"/>
</dbReference>
<evidence type="ECO:0000256" key="1">
    <source>
        <dbReference type="ARBA" id="ARBA00004167"/>
    </source>
</evidence>
<dbReference type="OrthoDB" id="67700at2759"/>
<name>V7CDU5_PHAVU</name>
<keyword evidence="4 13" id="KW-0812">Transmembrane</keyword>
<proteinExistence type="inferred from homology"/>
<sequence>MGFVFGVVVGIVVGLGIIVGFVRCENARAAQRSQLATTIAAFARMTVEDSRKILPPQFYPSWVVFSSSQKLSFLLSTRTFYNSSSQIRSWTHAVAASELIKTSVEPILEQYRPVILASLKFSKFTLGTVAPQFTGVSIIEDGGDGVTMELEMQWDGNPSIILDIKTLLGVALPVQVKNIGFTGVFRLIFKPLVDEFPGFGALSYSLRQKKKLDFTLKVIGGDISAIPGLYDAIEGAIRDAVEDSITWPVRKVVPILPGDYSDLELKPVGILEVKLVQAKELTNKDIIGKSDPYAVVYIRPLRDRMKKSKTINNDLNPIWNEHFEFVVEDVSTQHITVKVYDSEGLQSSELIGCAQLRLDELQPGKVKDVWLKLVKDLEIQRDNKNRGQVHLELLYCPYGMENSFTNPFAPNYSMTSLEKVLKNATKGMESNGNENAATPKKKEVIIRGVLSVTVISAEDLPATDFMGKSDPFVVLTLKKAETKNKTRVVNDSLNPVWNQTFDFVVEDGLHDMLIVEVWDHDTFGKDYMGRCILTLTRVILEGEYRERFELDGGKSGYLNLHLKWMPQPIFRDA</sequence>
<organism evidence="16 17">
    <name type="scientific">Phaseolus vulgaris</name>
    <name type="common">Kidney bean</name>
    <name type="synonym">French bean</name>
    <dbReference type="NCBI Taxonomy" id="3885"/>
    <lineage>
        <taxon>Eukaryota</taxon>
        <taxon>Viridiplantae</taxon>
        <taxon>Streptophyta</taxon>
        <taxon>Embryophyta</taxon>
        <taxon>Tracheophyta</taxon>
        <taxon>Spermatophyta</taxon>
        <taxon>Magnoliopsida</taxon>
        <taxon>eudicotyledons</taxon>
        <taxon>Gunneridae</taxon>
        <taxon>Pentapetalae</taxon>
        <taxon>rosids</taxon>
        <taxon>fabids</taxon>
        <taxon>Fabales</taxon>
        <taxon>Fabaceae</taxon>
        <taxon>Papilionoideae</taxon>
        <taxon>50 kb inversion clade</taxon>
        <taxon>NPAAA clade</taxon>
        <taxon>indigoferoid/millettioid clade</taxon>
        <taxon>Phaseoleae</taxon>
        <taxon>Phaseolus</taxon>
    </lineage>
</organism>
<dbReference type="InterPro" id="IPR035892">
    <property type="entry name" value="C2_domain_sf"/>
</dbReference>
<dbReference type="eggNOG" id="KOG1012">
    <property type="taxonomic scope" value="Eukaryota"/>
</dbReference>
<evidence type="ECO:0000256" key="2">
    <source>
        <dbReference type="ARBA" id="ARBA00006996"/>
    </source>
</evidence>
<accession>V7CDU5</accession>
<dbReference type="STRING" id="3885.V7CDU5"/>
<dbReference type="SUPFAM" id="SSF49562">
    <property type="entry name" value="C2 domain (Calcium/lipid-binding domain, CaLB)"/>
    <property type="match status" value="2"/>
</dbReference>
<dbReference type="GO" id="GO:0008289">
    <property type="term" value="F:lipid binding"/>
    <property type="evidence" value="ECO:0007669"/>
    <property type="project" value="UniProtKB-KW"/>
</dbReference>
<dbReference type="FunFam" id="2.60.40.150:FF:000135">
    <property type="entry name" value="Plant synaptotagmin"/>
    <property type="match status" value="1"/>
</dbReference>
<dbReference type="EMBL" id="CM002290">
    <property type="protein sequence ID" value="ESW27061.1"/>
    <property type="molecule type" value="Genomic_DNA"/>
</dbReference>
<gene>
    <name evidence="16" type="ORF">PHAVU_003G170400g</name>
</gene>
<feature type="domain" description="C2" evidence="14">
    <location>
        <begin position="430"/>
        <end position="548"/>
    </location>
</feature>
<comment type="subcellular location">
    <subcellularLocation>
        <location evidence="1">Membrane</location>
        <topology evidence="1">Single-pass membrane protein</topology>
    </subcellularLocation>
</comment>
<keyword evidence="7" id="KW-0106">Calcium</keyword>
<evidence type="ECO:0000256" key="10">
    <source>
        <dbReference type="ARBA" id="ARBA00023121"/>
    </source>
</evidence>
<dbReference type="GO" id="GO:0046872">
    <property type="term" value="F:metal ion binding"/>
    <property type="evidence" value="ECO:0007669"/>
    <property type="project" value="UniProtKB-KW"/>
</dbReference>
<evidence type="ECO:0000256" key="6">
    <source>
        <dbReference type="ARBA" id="ARBA00022737"/>
    </source>
</evidence>
<comment type="function">
    <text evidence="12">May be involved in membrane trafficking.</text>
</comment>
<evidence type="ECO:0000256" key="13">
    <source>
        <dbReference type="SAM" id="Phobius"/>
    </source>
</evidence>
<dbReference type="OMA" id="HIKATWM"/>
<feature type="domain" description="SMP-LTD" evidence="15">
    <location>
        <begin position="54"/>
        <end position="256"/>
    </location>
</feature>
<keyword evidence="10" id="KW-0446">Lipid-binding</keyword>
<dbReference type="GO" id="GO:0016020">
    <property type="term" value="C:membrane"/>
    <property type="evidence" value="ECO:0007669"/>
    <property type="project" value="UniProtKB-SubCell"/>
</dbReference>
<dbReference type="Pfam" id="PF17047">
    <property type="entry name" value="SMP_LBD"/>
    <property type="match status" value="1"/>
</dbReference>
<evidence type="ECO:0000256" key="9">
    <source>
        <dbReference type="ARBA" id="ARBA00023055"/>
    </source>
</evidence>
<evidence type="ECO:0000256" key="5">
    <source>
        <dbReference type="ARBA" id="ARBA00022723"/>
    </source>
</evidence>
<dbReference type="AlphaFoldDB" id="V7CDU5"/>
<dbReference type="GO" id="GO:0033011">
    <property type="term" value="C:perinuclear theca"/>
    <property type="evidence" value="ECO:0007669"/>
    <property type="project" value="EnsemblPlants"/>
</dbReference>
<comment type="similarity">
    <text evidence="2">Belongs to the synaptotagmin family.</text>
</comment>
<keyword evidence="9" id="KW-0445">Lipid transport</keyword>
<dbReference type="Proteomes" id="UP000000226">
    <property type="component" value="Chromosome 3"/>
</dbReference>
<dbReference type="Gene3D" id="2.60.40.150">
    <property type="entry name" value="C2 domain"/>
    <property type="match status" value="2"/>
</dbReference>
<dbReference type="PRINTS" id="PR00360">
    <property type="entry name" value="C2DOMAIN"/>
</dbReference>
<protein>
    <submittedName>
        <fullName evidence="16">Uncharacterized protein</fullName>
    </submittedName>
</protein>
<dbReference type="PROSITE" id="PS50004">
    <property type="entry name" value="C2"/>
    <property type="match status" value="2"/>
</dbReference>
<dbReference type="CDD" id="cd21677">
    <property type="entry name" value="SMP_SYT"/>
    <property type="match status" value="1"/>
</dbReference>
<keyword evidence="5" id="KW-0479">Metal-binding</keyword>
<evidence type="ECO:0000256" key="4">
    <source>
        <dbReference type="ARBA" id="ARBA00022692"/>
    </source>
</evidence>